<feature type="transmembrane region" description="Helical" evidence="1">
    <location>
        <begin position="88"/>
        <end position="111"/>
    </location>
</feature>
<evidence type="ECO:0000256" key="1">
    <source>
        <dbReference type="SAM" id="Phobius"/>
    </source>
</evidence>
<sequence>MSGLKNLFKGTMGFAVIAVLVLFGLRFLAREMNAGAEGFRLSLPFLIAQAAVIVGCYVTWYRKVSREAVNMMNIEKMRKMAFYYKRKYFTTSAILTILIVAIALICMVGSIWFVGIPAAYCISSVITMAIVGNLVLYLLMRFVGLPNQITGE</sequence>
<keyword evidence="3" id="KW-1185">Reference proteome</keyword>
<dbReference type="EMBL" id="JAAWUZ010000034">
    <property type="protein sequence ID" value="NSG30548.1"/>
    <property type="molecule type" value="Genomic_DNA"/>
</dbReference>
<feature type="transmembrane region" description="Helical" evidence="1">
    <location>
        <begin position="12"/>
        <end position="29"/>
    </location>
</feature>
<keyword evidence="1" id="KW-0812">Transmembrane</keyword>
<proteinExistence type="predicted"/>
<organism evidence="2 3">
    <name type="scientific">Faecalicatena fissicatena</name>
    <dbReference type="NCBI Taxonomy" id="290055"/>
    <lineage>
        <taxon>Bacteria</taxon>
        <taxon>Bacillati</taxon>
        <taxon>Bacillota</taxon>
        <taxon>Clostridia</taxon>
        <taxon>Lachnospirales</taxon>
        <taxon>Lachnospiraceae</taxon>
        <taxon>Faecalicatena</taxon>
    </lineage>
</organism>
<accession>A0ABX2H068</accession>
<comment type="caution">
    <text evidence="2">The sequence shown here is derived from an EMBL/GenBank/DDBJ whole genome shotgun (WGS) entry which is preliminary data.</text>
</comment>
<dbReference type="RefSeq" id="WP_173866513.1">
    <property type="nucleotide sequence ID" value="NZ_JAAWUU010000033.1"/>
</dbReference>
<keyword evidence="1" id="KW-1133">Transmembrane helix</keyword>
<name>A0ABX2H068_9FIRM</name>
<evidence type="ECO:0000313" key="3">
    <source>
        <dbReference type="Proteomes" id="UP000821846"/>
    </source>
</evidence>
<evidence type="ECO:0000313" key="2">
    <source>
        <dbReference type="EMBL" id="NSG30548.1"/>
    </source>
</evidence>
<keyword evidence="1" id="KW-0472">Membrane</keyword>
<feature type="transmembrane region" description="Helical" evidence="1">
    <location>
        <begin position="117"/>
        <end position="139"/>
    </location>
</feature>
<gene>
    <name evidence="2" type="ORF">HFM93_09715</name>
</gene>
<reference evidence="2 3" key="1">
    <citation type="journal article" date="2020" name="Cell Host Microbe">
        <title>Functional and Genomic Variation between Human-Derived Isolates of Lachnospiraceae Reveals Inter- and Intra-Species Diversity.</title>
        <authorList>
            <person name="Sorbara M.T."/>
            <person name="Littmann E.R."/>
            <person name="Fontana E."/>
            <person name="Moody T.U."/>
            <person name="Kohout C.E."/>
            <person name="Gjonbalaj M."/>
            <person name="Eaton V."/>
            <person name="Seok R."/>
            <person name="Leiner I.M."/>
            <person name="Pamer E.G."/>
        </authorList>
    </citation>
    <scope>NUCLEOTIDE SEQUENCE [LARGE SCALE GENOMIC DNA]</scope>
    <source>
        <strain evidence="2 3">MSK.14.16</strain>
    </source>
</reference>
<feature type="transmembrane region" description="Helical" evidence="1">
    <location>
        <begin position="41"/>
        <end position="61"/>
    </location>
</feature>
<dbReference type="Proteomes" id="UP000821846">
    <property type="component" value="Unassembled WGS sequence"/>
</dbReference>
<protein>
    <submittedName>
        <fullName evidence="2">Uncharacterized protein</fullName>
    </submittedName>
</protein>